<evidence type="ECO:0000313" key="2">
    <source>
        <dbReference type="Proteomes" id="UP000015106"/>
    </source>
</evidence>
<dbReference type="Gramene" id="TuG1812G0200002359.01.T01">
    <property type="protein sequence ID" value="TuG1812G0200002359.01.T01.cds397257"/>
    <property type="gene ID" value="TuG1812G0200002359.01"/>
</dbReference>
<organism evidence="1 2">
    <name type="scientific">Triticum urartu</name>
    <name type="common">Red wild einkorn</name>
    <name type="synonym">Crithodium urartu</name>
    <dbReference type="NCBI Taxonomy" id="4572"/>
    <lineage>
        <taxon>Eukaryota</taxon>
        <taxon>Viridiplantae</taxon>
        <taxon>Streptophyta</taxon>
        <taxon>Embryophyta</taxon>
        <taxon>Tracheophyta</taxon>
        <taxon>Spermatophyta</taxon>
        <taxon>Magnoliopsida</taxon>
        <taxon>Liliopsida</taxon>
        <taxon>Poales</taxon>
        <taxon>Poaceae</taxon>
        <taxon>BOP clade</taxon>
        <taxon>Pooideae</taxon>
        <taxon>Triticodae</taxon>
        <taxon>Triticeae</taxon>
        <taxon>Triticinae</taxon>
        <taxon>Triticum</taxon>
    </lineage>
</organism>
<protein>
    <submittedName>
        <fullName evidence="1">Uncharacterized protein</fullName>
    </submittedName>
</protein>
<dbReference type="EnsemblPlants" id="TuG1812G0200002359.01.T01">
    <property type="protein sequence ID" value="TuG1812G0200002359.01.T01.cds397257"/>
    <property type="gene ID" value="TuG1812G0200002359.01"/>
</dbReference>
<proteinExistence type="predicted"/>
<reference evidence="2" key="1">
    <citation type="journal article" date="2013" name="Nature">
        <title>Draft genome of the wheat A-genome progenitor Triticum urartu.</title>
        <authorList>
            <person name="Ling H.Q."/>
            <person name="Zhao S."/>
            <person name="Liu D."/>
            <person name="Wang J."/>
            <person name="Sun H."/>
            <person name="Zhang C."/>
            <person name="Fan H."/>
            <person name="Li D."/>
            <person name="Dong L."/>
            <person name="Tao Y."/>
            <person name="Gao C."/>
            <person name="Wu H."/>
            <person name="Li Y."/>
            <person name="Cui Y."/>
            <person name="Guo X."/>
            <person name="Zheng S."/>
            <person name="Wang B."/>
            <person name="Yu K."/>
            <person name="Liang Q."/>
            <person name="Yang W."/>
            <person name="Lou X."/>
            <person name="Chen J."/>
            <person name="Feng M."/>
            <person name="Jian J."/>
            <person name="Zhang X."/>
            <person name="Luo G."/>
            <person name="Jiang Y."/>
            <person name="Liu J."/>
            <person name="Wang Z."/>
            <person name="Sha Y."/>
            <person name="Zhang B."/>
            <person name="Wu H."/>
            <person name="Tang D."/>
            <person name="Shen Q."/>
            <person name="Xue P."/>
            <person name="Zou S."/>
            <person name="Wang X."/>
            <person name="Liu X."/>
            <person name="Wang F."/>
            <person name="Yang Y."/>
            <person name="An X."/>
            <person name="Dong Z."/>
            <person name="Zhang K."/>
            <person name="Zhang X."/>
            <person name="Luo M.C."/>
            <person name="Dvorak J."/>
            <person name="Tong Y."/>
            <person name="Wang J."/>
            <person name="Yang H."/>
            <person name="Li Z."/>
            <person name="Wang D."/>
            <person name="Zhang A."/>
            <person name="Wang J."/>
        </authorList>
    </citation>
    <scope>NUCLEOTIDE SEQUENCE</scope>
    <source>
        <strain evidence="2">cv. G1812</strain>
    </source>
</reference>
<reference evidence="1" key="2">
    <citation type="submission" date="2018-03" db="EMBL/GenBank/DDBJ databases">
        <title>The Triticum urartu genome reveals the dynamic nature of wheat genome evolution.</title>
        <authorList>
            <person name="Ling H."/>
            <person name="Ma B."/>
            <person name="Shi X."/>
            <person name="Liu H."/>
            <person name="Dong L."/>
            <person name="Sun H."/>
            <person name="Cao Y."/>
            <person name="Gao Q."/>
            <person name="Zheng S."/>
            <person name="Li Y."/>
            <person name="Yu Y."/>
            <person name="Du H."/>
            <person name="Qi M."/>
            <person name="Li Y."/>
            <person name="Yu H."/>
            <person name="Cui Y."/>
            <person name="Wang N."/>
            <person name="Chen C."/>
            <person name="Wu H."/>
            <person name="Zhao Y."/>
            <person name="Zhang J."/>
            <person name="Li Y."/>
            <person name="Zhou W."/>
            <person name="Zhang B."/>
            <person name="Hu W."/>
            <person name="Eijk M."/>
            <person name="Tang J."/>
            <person name="Witsenboer H."/>
            <person name="Zhao S."/>
            <person name="Li Z."/>
            <person name="Zhang A."/>
            <person name="Wang D."/>
            <person name="Liang C."/>
        </authorList>
    </citation>
    <scope>NUCLEOTIDE SEQUENCE [LARGE SCALE GENOMIC DNA]</scope>
    <source>
        <strain evidence="1">cv. G1812</strain>
    </source>
</reference>
<evidence type="ECO:0000313" key="1">
    <source>
        <dbReference type="EnsemblPlants" id="TuG1812G0200002359.01.T01.cds397257"/>
    </source>
</evidence>
<name>A0A8R7PD12_TRIUA</name>
<reference evidence="1" key="3">
    <citation type="submission" date="2022-06" db="UniProtKB">
        <authorList>
            <consortium name="EnsemblPlants"/>
        </authorList>
    </citation>
    <scope>IDENTIFICATION</scope>
</reference>
<dbReference type="Proteomes" id="UP000015106">
    <property type="component" value="Chromosome 2"/>
</dbReference>
<sequence>PLRTHARAFPSRHDHLHAFPSSHDPLRVFPSCQDPLRMSSEPPAVIQLRSFSSSSAYSWVSIAWNRSPCCYSCPRPLPRARARRSSLAASAGRAMRVCPAARRPDA</sequence>
<accession>A0A8R7PD12</accession>
<dbReference type="AlphaFoldDB" id="A0A8R7PD12"/>
<keyword evidence="2" id="KW-1185">Reference proteome</keyword>